<dbReference type="InterPro" id="IPR036047">
    <property type="entry name" value="F-box-like_dom_sf"/>
</dbReference>
<dbReference type="SUPFAM" id="SSF81383">
    <property type="entry name" value="F-box domain"/>
    <property type="match status" value="1"/>
</dbReference>
<proteinExistence type="predicted"/>
<reference evidence="2" key="1">
    <citation type="submission" date="2016-07" db="EMBL/GenBank/DDBJ databases">
        <title>De novo transcriptome assembly of four accessions of the metal hyperaccumulator plant Noccaea caerulescens.</title>
        <authorList>
            <person name="Blande D."/>
            <person name="Halimaa P."/>
            <person name="Tervahauta A.I."/>
            <person name="Aarts M.G."/>
            <person name="Karenlampi S.O."/>
        </authorList>
    </citation>
    <scope>NUCLEOTIDE SEQUENCE</scope>
</reference>
<dbReference type="Gene3D" id="1.20.1280.50">
    <property type="match status" value="1"/>
</dbReference>
<dbReference type="InterPro" id="IPR006566">
    <property type="entry name" value="FBD"/>
</dbReference>
<dbReference type="SMART" id="SM00579">
    <property type="entry name" value="FBD"/>
    <property type="match status" value="1"/>
</dbReference>
<name>A0A1J3IJ19_NOCCA</name>
<dbReference type="CDD" id="cd22160">
    <property type="entry name" value="F-box_AtFBL13-like"/>
    <property type="match status" value="1"/>
</dbReference>
<sequence length="474" mass="54200">MTIKTVSSSSSSSGSIDSINSLPDEVLARVLSFLPTKQAASTSILSKRWRNLFHLMNLLCASFDFDDSDLLHPEDGKNLKDSFRDFVEKTLFFSCNPLKRFSLKFQDDFGHTGRTKKWISKALERGVSDLDLRVKMMPQIYKSPDLLPVSVYVNNTLVKLTLGTERGLGIPPYVDVDLPLLKSLSLYTVWYTALDLCEEMLLGCPQLEEFYIQHLFVPDGKSRFWCLEPPPVYIEHNNIKKLTVHYRDPVSTSRSLVLCTPNVIYLDYADYLTCSYPDWGTLSSPNNFKALFEARLNLVFPPSGRWGNEHVNYSQLMSYICNVHILHISSHTAEVMYDCLDYWRNHDGFPFFKNLTTLHLKCRDKEHWKLLSNFIESSPKLETLVLEGLCGISDNCEVVIVGGNVVKVLEIQGYKGRLGELNQVKCFLWELENLEEMKVKISVDEIENKLQLAHDLLALPKRSSKCNIHVLLPV</sequence>
<evidence type="ECO:0000259" key="1">
    <source>
        <dbReference type="PROSITE" id="PS50181"/>
    </source>
</evidence>
<dbReference type="Pfam" id="PF00646">
    <property type="entry name" value="F-box"/>
    <property type="match status" value="1"/>
</dbReference>
<dbReference type="EMBL" id="GEVM01025563">
    <property type="protein sequence ID" value="JAU80375.1"/>
    <property type="molecule type" value="Transcribed_RNA"/>
</dbReference>
<dbReference type="SUPFAM" id="SSF52047">
    <property type="entry name" value="RNI-like"/>
    <property type="match status" value="1"/>
</dbReference>
<accession>A0A1J3IJ19</accession>
<dbReference type="AlphaFoldDB" id="A0A1J3IJ19"/>
<dbReference type="InterPro" id="IPR053781">
    <property type="entry name" value="F-box_AtFBL13-like"/>
</dbReference>
<dbReference type="SMART" id="SM00256">
    <property type="entry name" value="FBOX"/>
    <property type="match status" value="1"/>
</dbReference>
<protein>
    <submittedName>
        <fullName evidence="2">Putative F-box protein</fullName>
    </submittedName>
</protein>
<organism evidence="2">
    <name type="scientific">Noccaea caerulescens</name>
    <name type="common">Alpine penny-cress</name>
    <name type="synonym">Thlaspi caerulescens</name>
    <dbReference type="NCBI Taxonomy" id="107243"/>
    <lineage>
        <taxon>Eukaryota</taxon>
        <taxon>Viridiplantae</taxon>
        <taxon>Streptophyta</taxon>
        <taxon>Embryophyta</taxon>
        <taxon>Tracheophyta</taxon>
        <taxon>Spermatophyta</taxon>
        <taxon>Magnoliopsida</taxon>
        <taxon>eudicotyledons</taxon>
        <taxon>Gunneridae</taxon>
        <taxon>Pentapetalae</taxon>
        <taxon>rosids</taxon>
        <taxon>malvids</taxon>
        <taxon>Brassicales</taxon>
        <taxon>Brassicaceae</taxon>
        <taxon>Coluteocarpeae</taxon>
        <taxon>Noccaea</taxon>
    </lineage>
</organism>
<dbReference type="InterPro" id="IPR055294">
    <property type="entry name" value="FBL60-like"/>
</dbReference>
<evidence type="ECO:0000313" key="2">
    <source>
        <dbReference type="EMBL" id="JAU80375.1"/>
    </source>
</evidence>
<dbReference type="InterPro" id="IPR001810">
    <property type="entry name" value="F-box_dom"/>
</dbReference>
<dbReference type="PROSITE" id="PS50181">
    <property type="entry name" value="FBOX"/>
    <property type="match status" value="1"/>
</dbReference>
<dbReference type="PANTHER" id="PTHR31293:SF26">
    <property type="entry name" value="(RAPE) HYPOTHETICAL PROTEIN"/>
    <property type="match status" value="1"/>
</dbReference>
<dbReference type="PANTHER" id="PTHR31293">
    <property type="entry name" value="RNI-LIKE SUPERFAMILY PROTEIN"/>
    <property type="match status" value="1"/>
</dbReference>
<feature type="domain" description="F-box" evidence="1">
    <location>
        <begin position="16"/>
        <end position="52"/>
    </location>
</feature>
<gene>
    <name evidence="2" type="ORF">MP_TR7981_c0_g1_i1_g.25617</name>
</gene>